<keyword evidence="5" id="KW-1185">Reference proteome</keyword>
<keyword evidence="2" id="KW-0472">Membrane</keyword>
<evidence type="ECO:0000313" key="4">
    <source>
        <dbReference type="EMBL" id="KAJ7220201.1"/>
    </source>
</evidence>
<feature type="domain" description="DUF6535" evidence="3">
    <location>
        <begin position="36"/>
        <end position="212"/>
    </location>
</feature>
<feature type="transmembrane region" description="Helical" evidence="2">
    <location>
        <begin position="218"/>
        <end position="239"/>
    </location>
</feature>
<gene>
    <name evidence="4" type="ORF">GGX14DRAFT_586056</name>
</gene>
<organism evidence="4 5">
    <name type="scientific">Mycena pura</name>
    <dbReference type="NCBI Taxonomy" id="153505"/>
    <lineage>
        <taxon>Eukaryota</taxon>
        <taxon>Fungi</taxon>
        <taxon>Dikarya</taxon>
        <taxon>Basidiomycota</taxon>
        <taxon>Agaricomycotina</taxon>
        <taxon>Agaricomycetes</taxon>
        <taxon>Agaricomycetidae</taxon>
        <taxon>Agaricales</taxon>
        <taxon>Marasmiineae</taxon>
        <taxon>Mycenaceae</taxon>
        <taxon>Mycena</taxon>
    </lineage>
</organism>
<comment type="caution">
    <text evidence="4">The sequence shown here is derived from an EMBL/GenBank/DDBJ whole genome shotgun (WGS) entry which is preliminary data.</text>
</comment>
<dbReference type="InterPro" id="IPR045338">
    <property type="entry name" value="DUF6535"/>
</dbReference>
<protein>
    <recommendedName>
        <fullName evidence="3">DUF6535 domain-containing protein</fullName>
    </recommendedName>
</protein>
<evidence type="ECO:0000256" key="1">
    <source>
        <dbReference type="SAM" id="MobiDB-lite"/>
    </source>
</evidence>
<proteinExistence type="predicted"/>
<sequence>MSPRPDDQRKPEMGGVEGTKAVNPSQRDEAASAKLWTVYISEAEKYDRALVESWRGNMEGMLIFAGLFSASLTAFLIESYKSLIPDSGAQTARLVSQISQQLAASANGTAFVMPPSVPFTPPVTSLVCNALWFISLGLSLSCALMATLLEQWARDFLHKAEMRSSPVIRARIFSYLYYGLKRFHMHTVVEVIPLLLHASLLFFFAGLIAFLVPVNIAITGIAGIILLVVIVVYSVITLLPLRHLDCPYRTPLSGAFWRLVHVVQRIQHNRRISAEEPTIHLQTTQDETMVEAMSRTATEISDERLARDTRALVWTVKSLKDEAELEPFIEAIPDLLWDPAGRRYIYQTRIISLAQNPEVQLHHRIATLLESCNTGLLSLEAGRQRRIVCLKALWAIASFSEFWQKAHKSRPAVDFSSIFNHPIFEETTTTLIPNPLLNPETTTTLNPNPLLHPEIAPYFISAKIMMRWSSFCALQGRFVEWQQYLMACELERRNGRFLDLSAVSFSIYATCRAFDFWSNDELSISGLQKLVQGLRFHIPYTILFEYLSKSVTLSSPPYRFYETWATISVDVTVNFLDFQEPLEKELRVAVSAFLQRSSTAADNTAIDWAAGNISALLAMWRPDDTTPIPTCVIHLLNGCSDATLEYIMRNGGDILTYLWSSFPNTLDGGLLSKSSNQIREKTAEQKGSLTALWRLASLCPNTAHHDHSPWPLRCYKSVLSSLVDIDFSGFICKSISALVKSHIISEDVADPGNERSPRIYSQTMGSTLSDKDHGQNGDMSADSSLNPTTAAEAILILVAEFLDHCNSDLLPYKAGETVRRIGWFAPHQKIHRTHQIRFASSLYNILSAGRFAGLMEDLVYLRCLNSYAREPSSSLQEVSNFDGLHDWLDDPVARQKIKAGFLDFEIRLNTKADSPKTLARLRKILHQLDSMEEKDQWHDEGDERDHQRLGTSHKDETRELGAALPQQCHPAYNSLAPGPIFPRRVPTPVASRRQAAHMVSCLGTHAYVNAQPAAYAYARPPQRPPLRIRDGGNLYVALQGLSSIDALVAIFVSLIRAKS</sequence>
<evidence type="ECO:0000256" key="2">
    <source>
        <dbReference type="SAM" id="Phobius"/>
    </source>
</evidence>
<dbReference type="Pfam" id="PF20153">
    <property type="entry name" value="DUF6535"/>
    <property type="match status" value="1"/>
</dbReference>
<feature type="transmembrane region" description="Helical" evidence="2">
    <location>
        <begin position="191"/>
        <end position="212"/>
    </location>
</feature>
<accession>A0AAD6VQT3</accession>
<evidence type="ECO:0000259" key="3">
    <source>
        <dbReference type="Pfam" id="PF20153"/>
    </source>
</evidence>
<evidence type="ECO:0000313" key="5">
    <source>
        <dbReference type="Proteomes" id="UP001219525"/>
    </source>
</evidence>
<feature type="compositionally biased region" description="Basic and acidic residues" evidence="1">
    <location>
        <begin position="1"/>
        <end position="12"/>
    </location>
</feature>
<keyword evidence="2" id="KW-1133">Transmembrane helix</keyword>
<name>A0AAD6VQT3_9AGAR</name>
<dbReference type="AlphaFoldDB" id="A0AAD6VQT3"/>
<reference evidence="4" key="1">
    <citation type="submission" date="2023-03" db="EMBL/GenBank/DDBJ databases">
        <title>Massive genome expansion in bonnet fungi (Mycena s.s.) driven by repeated elements and novel gene families across ecological guilds.</title>
        <authorList>
            <consortium name="Lawrence Berkeley National Laboratory"/>
            <person name="Harder C.B."/>
            <person name="Miyauchi S."/>
            <person name="Viragh M."/>
            <person name="Kuo A."/>
            <person name="Thoen E."/>
            <person name="Andreopoulos B."/>
            <person name="Lu D."/>
            <person name="Skrede I."/>
            <person name="Drula E."/>
            <person name="Henrissat B."/>
            <person name="Morin E."/>
            <person name="Kohler A."/>
            <person name="Barry K."/>
            <person name="LaButti K."/>
            <person name="Morin E."/>
            <person name="Salamov A."/>
            <person name="Lipzen A."/>
            <person name="Mereny Z."/>
            <person name="Hegedus B."/>
            <person name="Baldrian P."/>
            <person name="Stursova M."/>
            <person name="Weitz H."/>
            <person name="Taylor A."/>
            <person name="Grigoriev I.V."/>
            <person name="Nagy L.G."/>
            <person name="Martin F."/>
            <person name="Kauserud H."/>
        </authorList>
    </citation>
    <scope>NUCLEOTIDE SEQUENCE</scope>
    <source>
        <strain evidence="4">9144</strain>
    </source>
</reference>
<dbReference type="Proteomes" id="UP001219525">
    <property type="component" value="Unassembled WGS sequence"/>
</dbReference>
<keyword evidence="2" id="KW-0812">Transmembrane</keyword>
<feature type="region of interest" description="Disordered" evidence="1">
    <location>
        <begin position="1"/>
        <end position="28"/>
    </location>
</feature>
<feature type="region of interest" description="Disordered" evidence="1">
    <location>
        <begin position="764"/>
        <end position="783"/>
    </location>
</feature>
<feature type="transmembrane region" description="Helical" evidence="2">
    <location>
        <begin position="130"/>
        <end position="149"/>
    </location>
</feature>
<dbReference type="EMBL" id="JARJCW010000010">
    <property type="protein sequence ID" value="KAJ7220201.1"/>
    <property type="molecule type" value="Genomic_DNA"/>
</dbReference>